<dbReference type="EMBL" id="CAJNOT010000410">
    <property type="protein sequence ID" value="CAF0972249.1"/>
    <property type="molecule type" value="Genomic_DNA"/>
</dbReference>
<dbReference type="AlphaFoldDB" id="A0A814EK28"/>
<reference evidence="1" key="1">
    <citation type="submission" date="2021-02" db="EMBL/GenBank/DDBJ databases">
        <authorList>
            <person name="Nowell W R."/>
        </authorList>
    </citation>
    <scope>NUCLEOTIDE SEQUENCE</scope>
</reference>
<comment type="caution">
    <text evidence="1">The sequence shown here is derived from an EMBL/GenBank/DDBJ whole genome shotgun (WGS) entry which is preliminary data.</text>
</comment>
<protein>
    <submittedName>
        <fullName evidence="1">Uncharacterized protein</fullName>
    </submittedName>
</protein>
<gene>
    <name evidence="2" type="ORF">JBS370_LOCUS34207</name>
    <name evidence="1" type="ORF">ZHD862_LOCUS11063</name>
</gene>
<organism evidence="1 3">
    <name type="scientific">Rotaria sordida</name>
    <dbReference type="NCBI Taxonomy" id="392033"/>
    <lineage>
        <taxon>Eukaryota</taxon>
        <taxon>Metazoa</taxon>
        <taxon>Spiralia</taxon>
        <taxon>Gnathifera</taxon>
        <taxon>Rotifera</taxon>
        <taxon>Eurotatoria</taxon>
        <taxon>Bdelloidea</taxon>
        <taxon>Philodinida</taxon>
        <taxon>Philodinidae</taxon>
        <taxon>Rotaria</taxon>
    </lineage>
</organism>
<dbReference type="Proteomes" id="UP000663864">
    <property type="component" value="Unassembled WGS sequence"/>
</dbReference>
<sequence>MYIGIDNDKQNIDFIKHRENIESVLHDLPTNQWITKQLHEVVHLIPLLSLDAIRNYALGESALKLALPYLQRASTISIKTHKSKEFSNIIKIEAIAWYLGKCARNTQSYALVQIKLVDNRSISMSLDLTKEYCLNITNCSNLAV</sequence>
<evidence type="ECO:0000313" key="1">
    <source>
        <dbReference type="EMBL" id="CAF0972249.1"/>
    </source>
</evidence>
<name>A0A814EK28_9BILA</name>
<evidence type="ECO:0000313" key="3">
    <source>
        <dbReference type="Proteomes" id="UP000663864"/>
    </source>
</evidence>
<dbReference type="EMBL" id="CAJOBD010010615">
    <property type="protein sequence ID" value="CAF4155374.1"/>
    <property type="molecule type" value="Genomic_DNA"/>
</dbReference>
<proteinExistence type="predicted"/>
<evidence type="ECO:0000313" key="2">
    <source>
        <dbReference type="EMBL" id="CAF4155374.1"/>
    </source>
</evidence>
<accession>A0A814EK28</accession>
<dbReference type="Proteomes" id="UP000663836">
    <property type="component" value="Unassembled WGS sequence"/>
</dbReference>